<reference evidence="1" key="1">
    <citation type="submission" date="2021-06" db="EMBL/GenBank/DDBJ databases">
        <title>Parelaphostrongylus tenuis whole genome reference sequence.</title>
        <authorList>
            <person name="Garwood T.J."/>
            <person name="Larsen P.A."/>
            <person name="Fountain-Jones N.M."/>
            <person name="Garbe J.R."/>
            <person name="Macchietto M.G."/>
            <person name="Kania S.A."/>
            <person name="Gerhold R.W."/>
            <person name="Richards J.E."/>
            <person name="Wolf T.M."/>
        </authorList>
    </citation>
    <scope>NUCLEOTIDE SEQUENCE</scope>
    <source>
        <strain evidence="1">MNPRO001-30</strain>
        <tissue evidence="1">Meninges</tissue>
    </source>
</reference>
<protein>
    <submittedName>
        <fullName evidence="1">Uncharacterized protein</fullName>
    </submittedName>
</protein>
<organism evidence="1 2">
    <name type="scientific">Parelaphostrongylus tenuis</name>
    <name type="common">Meningeal worm</name>
    <dbReference type="NCBI Taxonomy" id="148309"/>
    <lineage>
        <taxon>Eukaryota</taxon>
        <taxon>Metazoa</taxon>
        <taxon>Ecdysozoa</taxon>
        <taxon>Nematoda</taxon>
        <taxon>Chromadorea</taxon>
        <taxon>Rhabditida</taxon>
        <taxon>Rhabditina</taxon>
        <taxon>Rhabditomorpha</taxon>
        <taxon>Strongyloidea</taxon>
        <taxon>Metastrongylidae</taxon>
        <taxon>Parelaphostrongylus</taxon>
    </lineage>
</organism>
<dbReference type="EMBL" id="JAHQIW010000321">
    <property type="protein sequence ID" value="KAJ1347500.1"/>
    <property type="molecule type" value="Genomic_DNA"/>
</dbReference>
<dbReference type="AlphaFoldDB" id="A0AAD5QGU3"/>
<accession>A0AAD5QGU3</accession>
<evidence type="ECO:0000313" key="1">
    <source>
        <dbReference type="EMBL" id="KAJ1347500.1"/>
    </source>
</evidence>
<dbReference type="Proteomes" id="UP001196413">
    <property type="component" value="Unassembled WGS sequence"/>
</dbReference>
<sequence>MLKELLAQQLTIASDYEKEPFKSDQPMQLVEQETLPLFIIENIAPLLLTNTGRSCLRRFVVRSSMS</sequence>
<comment type="caution">
    <text evidence="1">The sequence shown here is derived from an EMBL/GenBank/DDBJ whole genome shotgun (WGS) entry which is preliminary data.</text>
</comment>
<evidence type="ECO:0000313" key="2">
    <source>
        <dbReference type="Proteomes" id="UP001196413"/>
    </source>
</evidence>
<name>A0AAD5QGU3_PARTN</name>
<gene>
    <name evidence="1" type="ORF">KIN20_002569</name>
</gene>
<proteinExistence type="predicted"/>
<keyword evidence="2" id="KW-1185">Reference proteome</keyword>